<proteinExistence type="predicted"/>
<dbReference type="RefSeq" id="WP_182158702.1">
    <property type="nucleotide sequence ID" value="NZ_CP050531.1"/>
</dbReference>
<name>A0A7G5CAR4_WOLPI</name>
<organism evidence="1 2">
    <name type="scientific">Wolbachia pipientis</name>
    <dbReference type="NCBI Taxonomy" id="955"/>
    <lineage>
        <taxon>Bacteria</taxon>
        <taxon>Pseudomonadati</taxon>
        <taxon>Pseudomonadota</taxon>
        <taxon>Alphaproteobacteria</taxon>
        <taxon>Rickettsiales</taxon>
        <taxon>Anaplasmataceae</taxon>
        <taxon>Wolbachieae</taxon>
        <taxon>Wolbachia</taxon>
    </lineage>
</organism>
<dbReference type="PANTHER" id="PTHR24113:SF15">
    <property type="entry name" value="NACHT DOMAIN-CONTAINING PROTEIN"/>
    <property type="match status" value="1"/>
</dbReference>
<accession>A0A7G5CAR4</accession>
<dbReference type="GO" id="GO:0005096">
    <property type="term" value="F:GTPase activator activity"/>
    <property type="evidence" value="ECO:0007669"/>
    <property type="project" value="InterPro"/>
</dbReference>
<dbReference type="Gene3D" id="3.80.10.10">
    <property type="entry name" value="Ribonuclease Inhibitor"/>
    <property type="match status" value="1"/>
</dbReference>
<dbReference type="InterPro" id="IPR027038">
    <property type="entry name" value="RanGap"/>
</dbReference>
<evidence type="ECO:0000313" key="2">
    <source>
        <dbReference type="Proteomes" id="UP000515744"/>
    </source>
</evidence>
<evidence type="ECO:0000313" key="1">
    <source>
        <dbReference type="EMBL" id="QMV46298.1"/>
    </source>
</evidence>
<protein>
    <submittedName>
        <fullName evidence="1">Uncharacterized protein</fullName>
    </submittedName>
</protein>
<dbReference type="SUPFAM" id="SSF52047">
    <property type="entry name" value="RNI-like"/>
    <property type="match status" value="1"/>
</dbReference>
<dbReference type="Pfam" id="PF13516">
    <property type="entry name" value="LRR_6"/>
    <property type="match status" value="6"/>
</dbReference>
<reference evidence="1 2" key="2">
    <citation type="journal article" date="2020" name="Mol. Biol. Evol.">
        <title>Life and death of selfish genes: comparative genomics reveals the dynamic evolution of cytoplasmic incompatibility.</title>
        <authorList>
            <person name="Martinez J."/>
            <person name="Klasson L."/>
            <person name="Welch J."/>
            <person name="Jiggins F.M."/>
        </authorList>
    </citation>
    <scope>NUCLEOTIDE SEQUENCE [LARGE SCALE GENOMIC DNA]</scope>
    <source>
        <strain evidence="1">WStv</strain>
    </source>
</reference>
<dbReference type="GO" id="GO:0005829">
    <property type="term" value="C:cytosol"/>
    <property type="evidence" value="ECO:0007669"/>
    <property type="project" value="TreeGrafter"/>
</dbReference>
<dbReference type="Proteomes" id="UP000515744">
    <property type="component" value="Chromosome"/>
</dbReference>
<dbReference type="InterPro" id="IPR032675">
    <property type="entry name" value="LRR_dom_sf"/>
</dbReference>
<gene>
    <name evidence="1" type="ORF">HC358_04555</name>
</gene>
<dbReference type="EMBL" id="CP050531">
    <property type="protein sequence ID" value="QMV46298.1"/>
    <property type="molecule type" value="Genomic_DNA"/>
</dbReference>
<dbReference type="GO" id="GO:0048471">
    <property type="term" value="C:perinuclear region of cytoplasm"/>
    <property type="evidence" value="ECO:0007669"/>
    <property type="project" value="TreeGrafter"/>
</dbReference>
<reference evidence="2" key="1">
    <citation type="journal article" date="2020" name="Mol. Biol.">
        <title>Life and death of selfish genes: comparative genomics reveals the dynamic evolution of cytoplasmic incompatibility.</title>
        <authorList>
            <person name="Martinez J."/>
            <person name="Klasson L."/>
            <person name="Welch J."/>
            <person name="Jiggins F.M."/>
        </authorList>
    </citation>
    <scope>NUCLEOTIDE SEQUENCE [LARGE SCALE GENOMIC DNA]</scope>
</reference>
<dbReference type="AlphaFoldDB" id="A0A7G5CAR4"/>
<dbReference type="PANTHER" id="PTHR24113">
    <property type="entry name" value="RAN GTPASE-ACTIVATING PROTEIN 1"/>
    <property type="match status" value="1"/>
</dbReference>
<sequence length="723" mass="81236">MDFSRYIVGNSLEVCNTQVNVEKLVNFLQDRAESITSLSLSGCHIGAEGVKALADKLSKSITSLNLSGNNIGAEGAEALAGKLPESITSLNLSHNFIGAKGAEALADKLPESITLLNLSHNFIGAKGAEALADKLPESITLLDLPHNFIGDEGAEALADKLPKSITSLNLSFNNIRVEGIERLAQLKSTAIYLDGPVDQFCRGLMQSYDEGKDGRLENRDLTKGLVFYFARYDDKQNVEYLLTHPEKYPFLINSRDEEQHALSYFCTRSPEMQKLLFEHGLIPEQERGDDARISRDSQSVHARPIVKRTDFFAKKLVESMEASKEQLKQAADSYVESIELLKQYRNDPIKLRLLSLTNDGKRSVMEKTLSDRDPIPSDKEFIETIINKAKRALEQQYLKKKLLSGYGRGYSTNRIQYDYTRDDAKVTIPESIGYVKLLIDNSSVPLREKKELLVTLMEQNPELVRKELSMIKEELGNSDIFNEGQFDRTELHGLLSGINDDEKVNKLFKEISGLDIEKVWREQKGFVLLEQIYMAATEYGKNGSACPQGVWSRIINSINEISSEIVAQYDRYLEEEQRQEMQKDTITEENIKLFLEGLANELIRHVKFNPELREALGDFAVCNVDVGNPEKIIFEQQEILAEINKYFSKSIKNVLPNYDRNIPSWDEYNLIITGLSEVGVMQRFVGTSTQAVAGVSSSSLENSNVQGLLLEVSVQQSGLGNSR</sequence>
<dbReference type="SMART" id="SM00368">
    <property type="entry name" value="LRR_RI"/>
    <property type="match status" value="6"/>
</dbReference>
<dbReference type="GO" id="GO:0031267">
    <property type="term" value="F:small GTPase binding"/>
    <property type="evidence" value="ECO:0007669"/>
    <property type="project" value="TreeGrafter"/>
</dbReference>
<dbReference type="InterPro" id="IPR001611">
    <property type="entry name" value="Leu-rich_rpt"/>
</dbReference>
<dbReference type="GO" id="GO:0006913">
    <property type="term" value="P:nucleocytoplasmic transport"/>
    <property type="evidence" value="ECO:0007669"/>
    <property type="project" value="TreeGrafter"/>
</dbReference>